<dbReference type="GO" id="GO:0016236">
    <property type="term" value="P:macroautophagy"/>
    <property type="evidence" value="ECO:0007669"/>
    <property type="project" value="TreeGrafter"/>
</dbReference>
<evidence type="ECO:0000256" key="1">
    <source>
        <dbReference type="SAM" id="MobiDB-lite"/>
    </source>
</evidence>
<dbReference type="GO" id="GO:0000329">
    <property type="term" value="C:fungal-type vacuole membrane"/>
    <property type="evidence" value="ECO:0007669"/>
    <property type="project" value="TreeGrafter"/>
</dbReference>
<feature type="signal peptide" evidence="2">
    <location>
        <begin position="1"/>
        <end position="17"/>
    </location>
</feature>
<dbReference type="RefSeq" id="XP_018038736.1">
    <property type="nucleotide sequence ID" value="XM_018177966.1"/>
</dbReference>
<feature type="domain" description="FAS1" evidence="3">
    <location>
        <begin position="175"/>
        <end position="302"/>
    </location>
</feature>
<sequence>MQFRHFPILALASLVAAQDSGNDTQSLNATLAGNDQLSNLTNFLSQYPSLLSALSQASEITILAPSNDAFTEFADTDTGRTISNNSDLLSALLQYHVLNGTYQASQVTNQSAFIHTLLTDETYTNVTDGQVVEAVQVGNDTVFYSGLLQNSTVTTADQNFTGGTVHIIDRVLTLPPSILEAALALNLTSLYGAVNLTDSVEAASKRNITVFAPNNEAFNSIGSALANLSSDDLQSILEYHIVENVYYSTDLANGTTLQTEDDDRDLTITTNENGTVFVNAAEVVVPNILIANGVLHIIDNVLNPSNTAAPSASATAGAPGFTGSAVSEQPFTSGQPTPTTQVNPTSEGAGPAQSTAAGSESSGLAAPRCTGGVEYAALVGAGAAAMVWGF</sequence>
<feature type="region of interest" description="Disordered" evidence="1">
    <location>
        <begin position="308"/>
        <end position="363"/>
    </location>
</feature>
<dbReference type="InParanoid" id="A0A177CM87"/>
<evidence type="ECO:0000313" key="4">
    <source>
        <dbReference type="EMBL" id="OAG08371.1"/>
    </source>
</evidence>
<dbReference type="Pfam" id="PF02469">
    <property type="entry name" value="Fasciclin"/>
    <property type="match status" value="2"/>
</dbReference>
<feature type="compositionally biased region" description="Polar residues" evidence="1">
    <location>
        <begin position="326"/>
        <end position="362"/>
    </location>
</feature>
<dbReference type="SUPFAM" id="SSF82153">
    <property type="entry name" value="FAS1 domain"/>
    <property type="match status" value="2"/>
</dbReference>
<dbReference type="AlphaFoldDB" id="A0A177CM87"/>
<name>A0A177CM87_9PLEO</name>
<organism evidence="4 5">
    <name type="scientific">Paraphaeosphaeria sporulosa</name>
    <dbReference type="NCBI Taxonomy" id="1460663"/>
    <lineage>
        <taxon>Eukaryota</taxon>
        <taxon>Fungi</taxon>
        <taxon>Dikarya</taxon>
        <taxon>Ascomycota</taxon>
        <taxon>Pezizomycotina</taxon>
        <taxon>Dothideomycetes</taxon>
        <taxon>Pleosporomycetidae</taxon>
        <taxon>Pleosporales</taxon>
        <taxon>Massarineae</taxon>
        <taxon>Didymosphaeriaceae</taxon>
        <taxon>Paraphaeosphaeria</taxon>
    </lineage>
</organism>
<dbReference type="PANTHER" id="PTHR10900:SF77">
    <property type="entry name" value="FI19380P1"/>
    <property type="match status" value="1"/>
</dbReference>
<reference evidence="4 5" key="1">
    <citation type="submission" date="2016-05" db="EMBL/GenBank/DDBJ databases">
        <title>Comparative analysis of secretome profiles of manganese(II)-oxidizing ascomycete fungi.</title>
        <authorList>
            <consortium name="DOE Joint Genome Institute"/>
            <person name="Zeiner C.A."/>
            <person name="Purvine S.O."/>
            <person name="Zink E.M."/>
            <person name="Wu S."/>
            <person name="Pasa-Tolic L."/>
            <person name="Chaput D.L."/>
            <person name="Haridas S."/>
            <person name="Grigoriev I.V."/>
            <person name="Santelli C.M."/>
            <person name="Hansel C.M."/>
        </authorList>
    </citation>
    <scope>NUCLEOTIDE SEQUENCE [LARGE SCALE GENOMIC DNA]</scope>
    <source>
        <strain evidence="4 5">AP3s5-JAC2a</strain>
    </source>
</reference>
<evidence type="ECO:0000259" key="3">
    <source>
        <dbReference type="PROSITE" id="PS50213"/>
    </source>
</evidence>
<keyword evidence="5" id="KW-1185">Reference proteome</keyword>
<accession>A0A177CM87</accession>
<dbReference type="PROSITE" id="PS50213">
    <property type="entry name" value="FAS1"/>
    <property type="match status" value="2"/>
</dbReference>
<dbReference type="Proteomes" id="UP000077069">
    <property type="component" value="Unassembled WGS sequence"/>
</dbReference>
<dbReference type="InterPro" id="IPR000782">
    <property type="entry name" value="FAS1_domain"/>
</dbReference>
<gene>
    <name evidence="4" type="ORF">CC84DRAFT_1162340</name>
</gene>
<feature type="chain" id="PRO_5008058367" evidence="2">
    <location>
        <begin position="18"/>
        <end position="390"/>
    </location>
</feature>
<keyword evidence="2" id="KW-0732">Signal</keyword>
<dbReference type="SMART" id="SM00554">
    <property type="entry name" value="FAS1"/>
    <property type="match status" value="2"/>
</dbReference>
<proteinExistence type="predicted"/>
<dbReference type="Gene3D" id="2.30.180.10">
    <property type="entry name" value="FAS1 domain"/>
    <property type="match status" value="2"/>
</dbReference>
<dbReference type="OrthoDB" id="286301at2759"/>
<dbReference type="GeneID" id="28761452"/>
<feature type="compositionally biased region" description="Low complexity" evidence="1">
    <location>
        <begin position="308"/>
        <end position="325"/>
    </location>
</feature>
<protein>
    <submittedName>
        <fullName evidence="4">FAS1 domain-containing protein</fullName>
    </submittedName>
</protein>
<dbReference type="InterPro" id="IPR050904">
    <property type="entry name" value="Adhesion/Biosynth-related"/>
</dbReference>
<dbReference type="STRING" id="1460663.A0A177CM87"/>
<dbReference type="EMBL" id="KV441550">
    <property type="protein sequence ID" value="OAG08371.1"/>
    <property type="molecule type" value="Genomic_DNA"/>
</dbReference>
<evidence type="ECO:0000313" key="5">
    <source>
        <dbReference type="Proteomes" id="UP000077069"/>
    </source>
</evidence>
<dbReference type="InterPro" id="IPR036378">
    <property type="entry name" value="FAS1_dom_sf"/>
</dbReference>
<feature type="domain" description="FAS1" evidence="3">
    <location>
        <begin position="24"/>
        <end position="172"/>
    </location>
</feature>
<evidence type="ECO:0000256" key="2">
    <source>
        <dbReference type="SAM" id="SignalP"/>
    </source>
</evidence>
<dbReference type="PANTHER" id="PTHR10900">
    <property type="entry name" value="PERIOSTIN-RELATED"/>
    <property type="match status" value="1"/>
</dbReference>